<dbReference type="SUPFAM" id="SSF51206">
    <property type="entry name" value="cAMP-binding domain-like"/>
    <property type="match status" value="1"/>
</dbReference>
<dbReference type="CDD" id="cd00038">
    <property type="entry name" value="CAP_ED"/>
    <property type="match status" value="1"/>
</dbReference>
<accession>A0ABR8CHY7</accession>
<feature type="transmembrane region" description="Helical" evidence="1">
    <location>
        <begin position="66"/>
        <end position="88"/>
    </location>
</feature>
<dbReference type="SMART" id="SM00100">
    <property type="entry name" value="cNMP"/>
    <property type="match status" value="1"/>
</dbReference>
<organism evidence="4 5">
    <name type="scientific">Phormidium tenue FACHB-1050</name>
    <dbReference type="NCBI Taxonomy" id="2692857"/>
    <lineage>
        <taxon>Bacteria</taxon>
        <taxon>Bacillati</taxon>
        <taxon>Cyanobacteriota</taxon>
        <taxon>Cyanophyceae</taxon>
        <taxon>Oscillatoriophycideae</taxon>
        <taxon>Oscillatoriales</taxon>
        <taxon>Oscillatoriaceae</taxon>
        <taxon>Phormidium</taxon>
    </lineage>
</organism>
<feature type="transmembrane region" description="Helical" evidence="1">
    <location>
        <begin position="141"/>
        <end position="160"/>
    </location>
</feature>
<feature type="transmembrane region" description="Helical" evidence="1">
    <location>
        <begin position="268"/>
        <end position="286"/>
    </location>
</feature>
<proteinExistence type="predicted"/>
<keyword evidence="1" id="KW-0812">Transmembrane</keyword>
<sequence length="938" mass="107289">MFTQLSERRMHLIRWILTIAWLLIIVSLFYDPWTPQFTVPNHPWSPLRLTDSCISVQGNCLVEQPYAIGTTIFWGAVVPAAIFILLVFGHEVWRRICPLSFLSQIPRALGWQRQFKRENAKTGKVRYELAKVKPDSWLGKNYPYVQFGWLFAGLCGRILFFNADRLILALWILTTIAAAIAVGYLYGGKSWCNYFCPMAPVQRVYSEPGGLFSSSAHTSDQLITQSMCRTVMPDGKEQSACVACQNPCLDIDSERVYWDGLSKPEESFLRYGYVGLVTGYFVYYYLYAGNWDYYFSGAWTRQSDQLATLFSAGFYLFGQAINIPKLIAVPLTLGVFTAVGYLLGRWVEKRIRIYSGDRNLKLSREIIRHRIFTICTFTIFNFFFIFGGRPLVALMPLWGQYIYDLGLVLLSTLWVYKTWQRSPDLYSRENLASRFRKQLEKLQLNVSQFLEGRSLSDLNTHEVYILAKVLPSFTREKRHTAYKGVVREALEEGYVDSSSSLEVLQQLRQELGITDDEHREVLEELGIEDPQLLNPDHKRSLENQIRLTGYRKSMERLMLLQKQQFDNSSDTLLEQNSAQVRALRRQYAINPQEEAWILDGISPESGNLRRAEFLVAQLPSLIFCYRALHQPIIQEHQTVLRLLWDSITHKNELIVRTILGTLETFPKDADAIAVAQQLGELAPAVLVEALESESWSNRLSPEMLQCLHPSQGQATVCQIDYSIEEILRSLEPLLDDQNPLMQAACLYITAQLNLEQSKAIARNYSLQTSSLVQETAKIVLSLTESSPPLTAFPMLEKVAHLFNSDFFHRMHGETLVGLADRAEVRAFTTDEVITEAGDTCRELLLVITGSAKINFYSQGEVVRVEHLKSGQTLDELEVLAHSDSQNTIIAESEVTRILAVPVDAFDAFLDRDRDFARRVLELESRQLQKFMRSFQTTK</sequence>
<name>A0ABR8CHY7_9CYAN</name>
<feature type="transmembrane region" description="Helical" evidence="1">
    <location>
        <begin position="12"/>
        <end position="30"/>
    </location>
</feature>
<dbReference type="RefSeq" id="WP_190582519.1">
    <property type="nucleotide sequence ID" value="NZ_CAWPQU010000076.1"/>
</dbReference>
<dbReference type="Pfam" id="PF12801">
    <property type="entry name" value="Fer4_5"/>
    <property type="match status" value="1"/>
</dbReference>
<feature type="transmembrane region" description="Helical" evidence="1">
    <location>
        <begin position="367"/>
        <end position="386"/>
    </location>
</feature>
<dbReference type="InterPro" id="IPR018490">
    <property type="entry name" value="cNMP-bd_dom_sf"/>
</dbReference>
<dbReference type="InterPro" id="IPR000595">
    <property type="entry name" value="cNMP-bd_dom"/>
</dbReference>
<dbReference type="EMBL" id="JACJQY010000078">
    <property type="protein sequence ID" value="MBD2319975.1"/>
    <property type="molecule type" value="Genomic_DNA"/>
</dbReference>
<dbReference type="InterPro" id="IPR017896">
    <property type="entry name" value="4Fe4S_Fe-S-bd"/>
</dbReference>
<dbReference type="Proteomes" id="UP000618445">
    <property type="component" value="Unassembled WGS sequence"/>
</dbReference>
<evidence type="ECO:0000313" key="4">
    <source>
        <dbReference type="EMBL" id="MBD2319975.1"/>
    </source>
</evidence>
<feature type="transmembrane region" description="Helical" evidence="1">
    <location>
        <begin position="326"/>
        <end position="347"/>
    </location>
</feature>
<dbReference type="Gene3D" id="2.60.120.10">
    <property type="entry name" value="Jelly Rolls"/>
    <property type="match status" value="1"/>
</dbReference>
<protein>
    <submittedName>
        <fullName evidence="4">Cyclic nucleotide-binding domain-containing protein</fullName>
    </submittedName>
</protein>
<comment type="caution">
    <text evidence="4">The sequence shown here is derived from an EMBL/GenBank/DDBJ whole genome shotgun (WGS) entry which is preliminary data.</text>
</comment>
<keyword evidence="1" id="KW-1133">Transmembrane helix</keyword>
<dbReference type="PROSITE" id="PS50042">
    <property type="entry name" value="CNMP_BINDING_3"/>
    <property type="match status" value="1"/>
</dbReference>
<evidence type="ECO:0000259" key="2">
    <source>
        <dbReference type="PROSITE" id="PS50042"/>
    </source>
</evidence>
<gene>
    <name evidence="4" type="ORF">H6G05_24450</name>
</gene>
<dbReference type="PROSITE" id="PS51138">
    <property type="entry name" value="ENT"/>
    <property type="match status" value="1"/>
</dbReference>
<evidence type="ECO:0000259" key="3">
    <source>
        <dbReference type="PROSITE" id="PS51138"/>
    </source>
</evidence>
<reference evidence="4 5" key="1">
    <citation type="journal article" date="2020" name="ISME J.">
        <title>Comparative genomics reveals insights into cyanobacterial evolution and habitat adaptation.</title>
        <authorList>
            <person name="Chen M.Y."/>
            <person name="Teng W.K."/>
            <person name="Zhao L."/>
            <person name="Hu C.X."/>
            <person name="Zhou Y.K."/>
            <person name="Han B.P."/>
            <person name="Song L.R."/>
            <person name="Shu W.S."/>
        </authorList>
    </citation>
    <scope>NUCLEOTIDE SEQUENCE [LARGE SCALE GENOMIC DNA]</scope>
    <source>
        <strain evidence="4 5">FACHB-1050</strain>
    </source>
</reference>
<evidence type="ECO:0000256" key="1">
    <source>
        <dbReference type="SAM" id="Phobius"/>
    </source>
</evidence>
<feature type="domain" description="ENT" evidence="3">
    <location>
        <begin position="470"/>
        <end position="557"/>
    </location>
</feature>
<keyword evidence="5" id="KW-1185">Reference proteome</keyword>
<dbReference type="InterPro" id="IPR005491">
    <property type="entry name" value="ENT_dom"/>
</dbReference>
<dbReference type="InterPro" id="IPR014710">
    <property type="entry name" value="RmlC-like_jellyroll"/>
</dbReference>
<feature type="transmembrane region" description="Helical" evidence="1">
    <location>
        <begin position="166"/>
        <end position="186"/>
    </location>
</feature>
<dbReference type="Pfam" id="PF00027">
    <property type="entry name" value="cNMP_binding"/>
    <property type="match status" value="1"/>
</dbReference>
<evidence type="ECO:0000313" key="5">
    <source>
        <dbReference type="Proteomes" id="UP000618445"/>
    </source>
</evidence>
<keyword evidence="1" id="KW-0472">Membrane</keyword>
<feature type="domain" description="Cyclic nucleotide-binding" evidence="2">
    <location>
        <begin position="806"/>
        <end position="926"/>
    </location>
</feature>